<protein>
    <submittedName>
        <fullName evidence="1">Uncharacterized protein</fullName>
    </submittedName>
</protein>
<keyword evidence="2" id="KW-1185">Reference proteome</keyword>
<evidence type="ECO:0000313" key="2">
    <source>
        <dbReference type="Proteomes" id="UP000323454"/>
    </source>
</evidence>
<comment type="caution">
    <text evidence="1">The sequence shown here is derived from an EMBL/GenBank/DDBJ whole genome shotgun (WGS) entry which is preliminary data.</text>
</comment>
<dbReference type="Proteomes" id="UP000323454">
    <property type="component" value="Unassembled WGS sequence"/>
</dbReference>
<reference evidence="1 2" key="1">
    <citation type="submission" date="2019-09" db="EMBL/GenBank/DDBJ databases">
        <title>Goodfellowia gen. nov., a new genus of the Pseudonocardineae related to Actinoalloteichus, containing Goodfellowia coeruleoviolacea gen. nov., comb. nov. gen. nov., comb. nov.</title>
        <authorList>
            <person name="Labeda D."/>
        </authorList>
    </citation>
    <scope>NUCLEOTIDE SEQUENCE [LARGE SCALE GENOMIC DNA]</scope>
    <source>
        <strain evidence="1 2">AN110305</strain>
    </source>
</reference>
<proteinExistence type="predicted"/>
<dbReference type="EMBL" id="VUOB01000038">
    <property type="protein sequence ID" value="KAA2259403.1"/>
    <property type="molecule type" value="Genomic_DNA"/>
</dbReference>
<accession>A0A5B2X884</accession>
<evidence type="ECO:0000313" key="1">
    <source>
        <dbReference type="EMBL" id="KAA2259403.1"/>
    </source>
</evidence>
<name>A0A5B2X884_9PSEU</name>
<reference evidence="1 2" key="2">
    <citation type="submission" date="2019-09" db="EMBL/GenBank/DDBJ databases">
        <authorList>
            <person name="Jin C."/>
        </authorList>
    </citation>
    <scope>NUCLEOTIDE SEQUENCE [LARGE SCALE GENOMIC DNA]</scope>
    <source>
        <strain evidence="1 2">AN110305</strain>
    </source>
</reference>
<organism evidence="1 2">
    <name type="scientific">Solihabitans fulvus</name>
    <dbReference type="NCBI Taxonomy" id="1892852"/>
    <lineage>
        <taxon>Bacteria</taxon>
        <taxon>Bacillati</taxon>
        <taxon>Actinomycetota</taxon>
        <taxon>Actinomycetes</taxon>
        <taxon>Pseudonocardiales</taxon>
        <taxon>Pseudonocardiaceae</taxon>
        <taxon>Solihabitans</taxon>
    </lineage>
</organism>
<sequence>MSEDPVQAIVDGSKVMPIDSANRLQITAIQAGLDLHGQVPMQEIVRALVEAGIQNSDAVVARLAAKYNVPPISWRTTE</sequence>
<dbReference type="AlphaFoldDB" id="A0A5B2X884"/>
<dbReference type="RefSeq" id="WP_149851316.1">
    <property type="nucleotide sequence ID" value="NZ_VUOB01000038.1"/>
</dbReference>
<gene>
    <name evidence="1" type="ORF">F0L68_20890</name>
</gene>